<sequence>MQQPMVDWWLEQQPATPQPPSLTEGILNVNVIQVTSVRSAAYFNGQHRSSTLEWLTTMLNDFGKQEVNISIFAECNSGLSPIPDLLHSGHCSIIHSLLKLCPCFWRC</sequence>
<accession>A0A0E0I9C1</accession>
<dbReference type="EnsemblPlants" id="ONIVA08G08720.1">
    <property type="protein sequence ID" value="ONIVA08G08720.1"/>
    <property type="gene ID" value="ONIVA08G08720"/>
</dbReference>
<name>A0A0E0I9C1_ORYNI</name>
<dbReference type="HOGENOM" id="CLU_2350341_0_0_1"/>
<proteinExistence type="predicted"/>
<keyword evidence="2" id="KW-1185">Reference proteome</keyword>
<reference evidence="1" key="2">
    <citation type="submission" date="2018-04" db="EMBL/GenBank/DDBJ databases">
        <title>OnivRS2 (Oryza nivara Reference Sequence Version 2).</title>
        <authorList>
            <person name="Zhang J."/>
            <person name="Kudrna D."/>
            <person name="Lee S."/>
            <person name="Talag J."/>
            <person name="Rajasekar S."/>
            <person name="Welchert J."/>
            <person name="Hsing Y.-I."/>
            <person name="Wing R.A."/>
        </authorList>
    </citation>
    <scope>NUCLEOTIDE SEQUENCE [LARGE SCALE GENOMIC DNA]</scope>
    <source>
        <strain evidence="1">SL10</strain>
    </source>
</reference>
<evidence type="ECO:0000313" key="1">
    <source>
        <dbReference type="EnsemblPlants" id="ONIVA08G08720.1"/>
    </source>
</evidence>
<dbReference type="AlphaFoldDB" id="A0A0E0I9C1"/>
<dbReference type="Gramene" id="ONIVA08G08720.1">
    <property type="protein sequence ID" value="ONIVA08G08720.1"/>
    <property type="gene ID" value="ONIVA08G08720"/>
</dbReference>
<reference evidence="1" key="1">
    <citation type="submission" date="2015-04" db="UniProtKB">
        <authorList>
            <consortium name="EnsemblPlants"/>
        </authorList>
    </citation>
    <scope>IDENTIFICATION</scope>
    <source>
        <strain evidence="1">SL10</strain>
    </source>
</reference>
<dbReference type="Proteomes" id="UP000006591">
    <property type="component" value="Chromosome 8"/>
</dbReference>
<protein>
    <submittedName>
        <fullName evidence="1">Uncharacterized protein</fullName>
    </submittedName>
</protein>
<organism evidence="1">
    <name type="scientific">Oryza nivara</name>
    <name type="common">Indian wild rice</name>
    <name type="synonym">Oryza sativa f. spontanea</name>
    <dbReference type="NCBI Taxonomy" id="4536"/>
    <lineage>
        <taxon>Eukaryota</taxon>
        <taxon>Viridiplantae</taxon>
        <taxon>Streptophyta</taxon>
        <taxon>Embryophyta</taxon>
        <taxon>Tracheophyta</taxon>
        <taxon>Spermatophyta</taxon>
        <taxon>Magnoliopsida</taxon>
        <taxon>Liliopsida</taxon>
        <taxon>Poales</taxon>
        <taxon>Poaceae</taxon>
        <taxon>BOP clade</taxon>
        <taxon>Oryzoideae</taxon>
        <taxon>Oryzeae</taxon>
        <taxon>Oryzinae</taxon>
        <taxon>Oryza</taxon>
    </lineage>
</organism>
<evidence type="ECO:0000313" key="2">
    <source>
        <dbReference type="Proteomes" id="UP000006591"/>
    </source>
</evidence>